<proteinExistence type="predicted"/>
<feature type="transmembrane region" description="Helical" evidence="5">
    <location>
        <begin position="106"/>
        <end position="124"/>
    </location>
</feature>
<dbReference type="OrthoDB" id="941586at2"/>
<accession>A0A561BM05</accession>
<keyword evidence="3 5" id="KW-1133">Transmembrane helix</keyword>
<dbReference type="GO" id="GO:0032259">
    <property type="term" value="P:methylation"/>
    <property type="evidence" value="ECO:0007669"/>
    <property type="project" value="UniProtKB-KW"/>
</dbReference>
<dbReference type="Proteomes" id="UP000318380">
    <property type="component" value="Unassembled WGS sequence"/>
</dbReference>
<keyword evidence="6" id="KW-0808">Transferase</keyword>
<gene>
    <name evidence="6" type="ORF">FB561_0951</name>
</gene>
<evidence type="ECO:0000256" key="1">
    <source>
        <dbReference type="ARBA" id="ARBA00004127"/>
    </source>
</evidence>
<comment type="caution">
    <text evidence="6">The sequence shown here is derived from an EMBL/GenBank/DDBJ whole genome shotgun (WGS) entry which is preliminary data.</text>
</comment>
<dbReference type="AlphaFoldDB" id="A0A561BM05"/>
<dbReference type="RefSeq" id="WP_145803386.1">
    <property type="nucleotide sequence ID" value="NZ_VIVK01000001.1"/>
</dbReference>
<dbReference type="Gene3D" id="1.20.120.1630">
    <property type="match status" value="1"/>
</dbReference>
<dbReference type="InterPro" id="IPR007318">
    <property type="entry name" value="Phopholipid_MeTrfase"/>
</dbReference>
<organism evidence="6 7">
    <name type="scientific">Kribbella amoyensis</name>
    <dbReference type="NCBI Taxonomy" id="996641"/>
    <lineage>
        <taxon>Bacteria</taxon>
        <taxon>Bacillati</taxon>
        <taxon>Actinomycetota</taxon>
        <taxon>Actinomycetes</taxon>
        <taxon>Propionibacteriales</taxon>
        <taxon>Kribbellaceae</taxon>
        <taxon>Kribbella</taxon>
    </lineage>
</organism>
<evidence type="ECO:0000313" key="7">
    <source>
        <dbReference type="Proteomes" id="UP000318380"/>
    </source>
</evidence>
<keyword evidence="7" id="KW-1185">Reference proteome</keyword>
<keyword evidence="2 5" id="KW-0812">Transmembrane</keyword>
<dbReference type="GO" id="GO:0008168">
    <property type="term" value="F:methyltransferase activity"/>
    <property type="evidence" value="ECO:0007669"/>
    <property type="project" value="UniProtKB-KW"/>
</dbReference>
<name>A0A561BM05_9ACTN</name>
<comment type="subcellular location">
    <subcellularLocation>
        <location evidence="1">Endomembrane system</location>
        <topology evidence="1">Multi-pass membrane protein</topology>
    </subcellularLocation>
</comment>
<reference evidence="6 7" key="1">
    <citation type="submission" date="2019-06" db="EMBL/GenBank/DDBJ databases">
        <title>Sequencing the genomes of 1000 actinobacteria strains.</title>
        <authorList>
            <person name="Klenk H.-P."/>
        </authorList>
    </citation>
    <scope>NUCLEOTIDE SEQUENCE [LARGE SCALE GENOMIC DNA]</scope>
    <source>
        <strain evidence="6 7">DSM 24683</strain>
    </source>
</reference>
<protein>
    <submittedName>
        <fullName evidence="6">Protein-S-isoprenylcysteine O-methyltransferase Ste14</fullName>
    </submittedName>
</protein>
<dbReference type="Pfam" id="PF04191">
    <property type="entry name" value="PEMT"/>
    <property type="match status" value="1"/>
</dbReference>
<evidence type="ECO:0000256" key="2">
    <source>
        <dbReference type="ARBA" id="ARBA00022692"/>
    </source>
</evidence>
<evidence type="ECO:0000256" key="5">
    <source>
        <dbReference type="SAM" id="Phobius"/>
    </source>
</evidence>
<evidence type="ECO:0000256" key="3">
    <source>
        <dbReference type="ARBA" id="ARBA00022989"/>
    </source>
</evidence>
<evidence type="ECO:0000313" key="6">
    <source>
        <dbReference type="EMBL" id="TWD79885.1"/>
    </source>
</evidence>
<dbReference type="GO" id="GO:0012505">
    <property type="term" value="C:endomembrane system"/>
    <property type="evidence" value="ECO:0007669"/>
    <property type="project" value="UniProtKB-SubCell"/>
</dbReference>
<keyword evidence="4 5" id="KW-0472">Membrane</keyword>
<sequence>MLRAALGSTAFFFAAPGVVAGVVPWWISGWPAPRFWPAVVLVAAGVLVVLRAFARFVREGRGTPAPIAPTEELVVGGEYRCVRNPMYVGVVAAVLGQALLFLDPWLLLYAVVAWSVMAAFVRFYEEPELRRRYGPRYDAYRAAVPAWWPRFRRCKVARNNNLH</sequence>
<feature type="transmembrane region" description="Helical" evidence="5">
    <location>
        <begin position="36"/>
        <end position="54"/>
    </location>
</feature>
<keyword evidence="6" id="KW-0489">Methyltransferase</keyword>
<feature type="transmembrane region" description="Helical" evidence="5">
    <location>
        <begin position="84"/>
        <end position="100"/>
    </location>
</feature>
<dbReference type="EMBL" id="VIVK01000001">
    <property type="protein sequence ID" value="TWD79885.1"/>
    <property type="molecule type" value="Genomic_DNA"/>
</dbReference>
<evidence type="ECO:0000256" key="4">
    <source>
        <dbReference type="ARBA" id="ARBA00023136"/>
    </source>
</evidence>